<dbReference type="PANTHER" id="PTHR12616:SF1">
    <property type="entry name" value="VACUOLAR PROTEIN SORTING-ASSOCIATED PROTEIN 41 HOMOLOG"/>
    <property type="match status" value="1"/>
</dbReference>
<comment type="caution">
    <text evidence="1">The sequence shown here is derived from an EMBL/GenBank/DDBJ whole genome shotgun (WGS) entry which is preliminary data.</text>
</comment>
<sequence>MMFVRLEKKFIQKQRFTMTIDQWHQMSVFAVTTMCLLFQNQLVIFFQVQSDLPTRSSPPIMTVIYSYDACLGLTRDGDDAISYTRSLGKPALALRQALSLRRDVRRHEVDELIDDFFIALLRFGSRGKARPLSFSRLKIAAESLPILLGGDSRMWQRWIFMFSRIPGGLFVIREKIPVRDPELPACVFEMCLETMLEDVILNNKGQGNIISDDEPQRGEDKIVGKKMADLFLETMRCWGTTSTLRKRVQLHRYCGQNHRWGLQWHSSSGASLVDPFIQQAEKDLHRRISQTAFGVLENAHFSTSPLQNNSSIRQYIDSSQDSLFDVDRLLTRLATRLQLSGTDNGGSYVSSNVFIGNMGDKPAIIFEAMAELELMRERFDRALGYFLAIGSRFMNESLTLLEETAVQAVNSFVNDSIDSSSRENSQLRLLSHEGDSGVERNKYGFVLSLIELHQLSHILLKRNYFFSNDEDHSLAESPVVALIALIGLSQAGAFLVDNCSPPVGTSVDSDDEAALSGSNLPVDLVAEQFKTRPKLLYWFLFQVLIYKADMYVNFPMTAVPPAAIIDLHRVQFSLFVDFSEESRPEERDGNQSLPTSMNDRGTPFMAFLRAALPHGGVQADNVRKSLETCRGGNADSPVFARELAFVIENFSNGSIDDAKEILQLYLRGAKNLFMAVEFAERNTMYSSVLFDMLVNHCTSPDPTSDANQNSLMGALFGSLLEAAAHAGSDLASLVSRIPEGMSIEGLRPKLIAAITDYRYKVKIHEHVDKILVEDKVSILRELTYVSRRGERISLDESNNGAKSTRTVLLAKSSDLLKSQRRKVSPTKILALPVR</sequence>
<dbReference type="PANTHER" id="PTHR12616">
    <property type="entry name" value="VACUOLAR PROTEIN SORTING VPS41"/>
    <property type="match status" value="1"/>
</dbReference>
<evidence type="ECO:0000313" key="2">
    <source>
        <dbReference type="Proteomes" id="UP001530315"/>
    </source>
</evidence>
<organism evidence="1 2">
    <name type="scientific">Stephanodiscus triporus</name>
    <dbReference type="NCBI Taxonomy" id="2934178"/>
    <lineage>
        <taxon>Eukaryota</taxon>
        <taxon>Sar</taxon>
        <taxon>Stramenopiles</taxon>
        <taxon>Ochrophyta</taxon>
        <taxon>Bacillariophyta</taxon>
        <taxon>Coscinodiscophyceae</taxon>
        <taxon>Thalassiosirophycidae</taxon>
        <taxon>Stephanodiscales</taxon>
        <taxon>Stephanodiscaceae</taxon>
        <taxon>Stephanodiscus</taxon>
    </lineage>
</organism>
<dbReference type="EMBL" id="JALLAZ020000785">
    <property type="protein sequence ID" value="KAL3787325.1"/>
    <property type="molecule type" value="Genomic_DNA"/>
</dbReference>
<dbReference type="Proteomes" id="UP001530315">
    <property type="component" value="Unassembled WGS sequence"/>
</dbReference>
<dbReference type="AlphaFoldDB" id="A0ABD3PGR0"/>
<gene>
    <name evidence="1" type="ORF">ACHAW5_009334</name>
</gene>
<evidence type="ECO:0000313" key="1">
    <source>
        <dbReference type="EMBL" id="KAL3787325.1"/>
    </source>
</evidence>
<proteinExistence type="predicted"/>
<name>A0ABD3PGR0_9STRA</name>
<accession>A0ABD3PGR0</accession>
<keyword evidence="2" id="KW-1185">Reference proteome</keyword>
<reference evidence="1 2" key="1">
    <citation type="submission" date="2024-10" db="EMBL/GenBank/DDBJ databases">
        <title>Updated reference genomes for cyclostephanoid diatoms.</title>
        <authorList>
            <person name="Roberts W.R."/>
            <person name="Alverson A.J."/>
        </authorList>
    </citation>
    <scope>NUCLEOTIDE SEQUENCE [LARGE SCALE GENOMIC DNA]</scope>
    <source>
        <strain evidence="1 2">AJA276-08</strain>
    </source>
</reference>
<dbReference type="InterPro" id="IPR045111">
    <property type="entry name" value="Vps41/Vps8"/>
</dbReference>
<protein>
    <submittedName>
        <fullName evidence="1">Uncharacterized protein</fullName>
    </submittedName>
</protein>